<feature type="compositionally biased region" description="Low complexity" evidence="1">
    <location>
        <begin position="96"/>
        <end position="107"/>
    </location>
</feature>
<reference evidence="2 3" key="1">
    <citation type="submission" date="2016-07" db="EMBL/GenBank/DDBJ databases">
        <title>Pervasive Adenine N6-methylation of Active Genes in Fungi.</title>
        <authorList>
            <consortium name="DOE Joint Genome Institute"/>
            <person name="Mondo S.J."/>
            <person name="Dannebaum R.O."/>
            <person name="Kuo R.C."/>
            <person name="Labutti K."/>
            <person name="Haridas S."/>
            <person name="Kuo A."/>
            <person name="Salamov A."/>
            <person name="Ahrendt S.R."/>
            <person name="Lipzen A."/>
            <person name="Sullivan W."/>
            <person name="Andreopoulos W.B."/>
            <person name="Clum A."/>
            <person name="Lindquist E."/>
            <person name="Daum C."/>
            <person name="Ramamoorthy G.K."/>
            <person name="Gryganskyi A."/>
            <person name="Culley D."/>
            <person name="Magnuson J.K."/>
            <person name="James T.Y."/>
            <person name="O'Malley M.A."/>
            <person name="Stajich J.E."/>
            <person name="Spatafora J.W."/>
            <person name="Visel A."/>
            <person name="Grigoriev I.V."/>
        </authorList>
    </citation>
    <scope>NUCLEOTIDE SEQUENCE [LARGE SCALE GENOMIC DNA]</scope>
    <source>
        <strain evidence="2 3">CBS 931.73</strain>
    </source>
</reference>
<name>A0A1Y1X5R2_9FUNG</name>
<evidence type="ECO:0000313" key="3">
    <source>
        <dbReference type="Proteomes" id="UP000193498"/>
    </source>
</evidence>
<sequence length="154" mass="16728">MSSSLVRKCSVKAGELWIPEMSNYTMENHAITNETALAKMSLRQPRSPLSGSISVDYLCKYIATSSTKADAASISSNISEPLDCHSFSRELDEESSSSQSSLQESRFLGLPELEESDQDGGYVSFPPVDEIPDVASINSARTLLESISNSIRPS</sequence>
<protein>
    <submittedName>
        <fullName evidence="2">Uncharacterized protein</fullName>
    </submittedName>
</protein>
<dbReference type="EMBL" id="MCFE01000720">
    <property type="protein sequence ID" value="ORX80988.1"/>
    <property type="molecule type" value="Genomic_DNA"/>
</dbReference>
<dbReference type="InParanoid" id="A0A1Y1X5R2"/>
<feature type="region of interest" description="Disordered" evidence="1">
    <location>
        <begin position="87"/>
        <end position="127"/>
    </location>
</feature>
<dbReference type="Proteomes" id="UP000193498">
    <property type="component" value="Unassembled WGS sequence"/>
</dbReference>
<evidence type="ECO:0000256" key="1">
    <source>
        <dbReference type="SAM" id="MobiDB-lite"/>
    </source>
</evidence>
<comment type="caution">
    <text evidence="2">The sequence shown here is derived from an EMBL/GenBank/DDBJ whole genome shotgun (WGS) entry which is preliminary data.</text>
</comment>
<accession>A0A1Y1X5R2</accession>
<gene>
    <name evidence="2" type="ORF">K493DRAFT_320776</name>
</gene>
<evidence type="ECO:0000313" key="2">
    <source>
        <dbReference type="EMBL" id="ORX80988.1"/>
    </source>
</evidence>
<proteinExistence type="predicted"/>
<dbReference type="AlphaFoldDB" id="A0A1Y1X5R2"/>
<organism evidence="2 3">
    <name type="scientific">Basidiobolus meristosporus CBS 931.73</name>
    <dbReference type="NCBI Taxonomy" id="1314790"/>
    <lineage>
        <taxon>Eukaryota</taxon>
        <taxon>Fungi</taxon>
        <taxon>Fungi incertae sedis</taxon>
        <taxon>Zoopagomycota</taxon>
        <taxon>Entomophthoromycotina</taxon>
        <taxon>Basidiobolomycetes</taxon>
        <taxon>Basidiobolales</taxon>
        <taxon>Basidiobolaceae</taxon>
        <taxon>Basidiobolus</taxon>
    </lineage>
</organism>
<keyword evidence="3" id="KW-1185">Reference proteome</keyword>